<comment type="caution">
    <text evidence="2">The sequence shown here is derived from an EMBL/GenBank/DDBJ whole genome shotgun (WGS) entry which is preliminary data.</text>
</comment>
<reference evidence="3" key="1">
    <citation type="journal article" date="2019" name="Int. J. Syst. Evol. Microbiol.">
        <title>The Global Catalogue of Microorganisms (GCM) 10K type strain sequencing project: providing services to taxonomists for standard genome sequencing and annotation.</title>
        <authorList>
            <consortium name="The Broad Institute Genomics Platform"/>
            <consortium name="The Broad Institute Genome Sequencing Center for Infectious Disease"/>
            <person name="Wu L."/>
            <person name="Ma J."/>
        </authorList>
    </citation>
    <scope>NUCLEOTIDE SEQUENCE [LARGE SCALE GENOMIC DNA]</scope>
    <source>
        <strain evidence="3">NBRC 104970</strain>
    </source>
</reference>
<gene>
    <name evidence="2" type="ORF">GCM10007860_25750</name>
</gene>
<evidence type="ECO:0000313" key="3">
    <source>
        <dbReference type="Proteomes" id="UP001156836"/>
    </source>
</evidence>
<organism evidence="2 3">
    <name type="scientific">Chitiniphilus shinanonensis</name>
    <dbReference type="NCBI Taxonomy" id="553088"/>
    <lineage>
        <taxon>Bacteria</taxon>
        <taxon>Pseudomonadati</taxon>
        <taxon>Pseudomonadota</taxon>
        <taxon>Betaproteobacteria</taxon>
        <taxon>Neisseriales</taxon>
        <taxon>Chitinibacteraceae</taxon>
        <taxon>Chitiniphilus</taxon>
    </lineage>
</organism>
<feature type="region of interest" description="Disordered" evidence="1">
    <location>
        <begin position="13"/>
        <end position="35"/>
    </location>
</feature>
<dbReference type="Proteomes" id="UP001156836">
    <property type="component" value="Unassembled WGS sequence"/>
</dbReference>
<sequence>MFQLNEDEILMVDGGGDGTTIGGAKQPTPSNGRARAGSCVLVSTYGSKSGQSNDSLAAMGNGGRMEDMAMAWGLLRLEA</sequence>
<keyword evidence="3" id="KW-1185">Reference proteome</keyword>
<evidence type="ECO:0000313" key="2">
    <source>
        <dbReference type="EMBL" id="GLS05422.1"/>
    </source>
</evidence>
<name>A0ABQ6BYW1_9NEIS</name>
<evidence type="ECO:0000256" key="1">
    <source>
        <dbReference type="SAM" id="MobiDB-lite"/>
    </source>
</evidence>
<accession>A0ABQ6BYW1</accession>
<dbReference type="EMBL" id="BSOZ01000046">
    <property type="protein sequence ID" value="GLS05422.1"/>
    <property type="molecule type" value="Genomic_DNA"/>
</dbReference>
<proteinExistence type="predicted"/>
<protein>
    <submittedName>
        <fullName evidence="2">Uncharacterized protein</fullName>
    </submittedName>
</protein>